<sequence>MALTSTIITPTIANIYVSNGSNAVTTMYFCNTGSIPILFNVYAVPKNYQPGIQTLIYYNVPLTSHDTYVVESEKLILDDGDTIRASIVDPSSIASIGLAQTLWGAIDKISAAIWAPDRNEYLIVGKSGKVATSPTGESWTYQPGLINITWPDSVDATGVVRMIGKKYIVVGQQGWMGISTDGIAWTNATGISSLPDWGSNDINAIATNNSIAIAVGNSARIATSIDGQSWDYQPSLSGTTWQQTDVTTVMWDGTTFIIGGEGGIMAKTTDGATWTIIDDLQNNVAWGQSTRVTTIVFSGSLATGYLALSLDNNKAATSYDAVTWNYNPGLAQAGSLSILGSGGATFRVGYGFYVIGSSSDIFLYDGTQWTVSHTLNNLPWNSVAGSCLIWNNARSEFMAVGYGARVATSSNGEDWNYYTDGIVTGISLPDVVVTVSTIGI</sequence>
<organism evidence="1">
    <name type="scientific">uncultured Caudovirales phage</name>
    <dbReference type="NCBI Taxonomy" id="2100421"/>
    <lineage>
        <taxon>Viruses</taxon>
        <taxon>Duplodnaviria</taxon>
        <taxon>Heunggongvirae</taxon>
        <taxon>Uroviricota</taxon>
        <taxon>Caudoviricetes</taxon>
        <taxon>Peduoviridae</taxon>
        <taxon>Maltschvirus</taxon>
        <taxon>Maltschvirus maltsch</taxon>
    </lineage>
</organism>
<reference evidence="1" key="1">
    <citation type="submission" date="2020-05" db="EMBL/GenBank/DDBJ databases">
        <authorList>
            <person name="Chiriac C."/>
            <person name="Salcher M."/>
            <person name="Ghai R."/>
            <person name="Kavagutti S V."/>
        </authorList>
    </citation>
    <scope>NUCLEOTIDE SEQUENCE</scope>
</reference>
<protein>
    <submittedName>
        <fullName evidence="1">Uncharacterized protein</fullName>
    </submittedName>
</protein>
<accession>A0A6J5T2L5</accession>
<evidence type="ECO:0000313" key="1">
    <source>
        <dbReference type="EMBL" id="CAB4221221.1"/>
    </source>
</evidence>
<gene>
    <name evidence="1" type="ORF">UFOVP1636_197</name>
</gene>
<name>A0A6J5T2L5_9CAUD</name>
<dbReference type="SUPFAM" id="SSF110296">
    <property type="entry name" value="Oligoxyloglucan reducing end-specific cellobiohydrolase"/>
    <property type="match status" value="1"/>
</dbReference>
<proteinExistence type="predicted"/>
<dbReference type="EMBL" id="LR797503">
    <property type="protein sequence ID" value="CAB4221221.1"/>
    <property type="molecule type" value="Genomic_DNA"/>
</dbReference>